<accession>A0ABQ7GD29</accession>
<feature type="transmembrane region" description="Helical" evidence="1">
    <location>
        <begin position="15"/>
        <end position="33"/>
    </location>
</feature>
<proteinExistence type="predicted"/>
<sequence length="127" mass="14982">MPVQNGSTTPPRREAFSWAIYKACCWYMALYMLTSRHLRFREPQDWGKGLIDLQPAFFDAELTRFISTNLLLSLYMVLTIGKLLGCLTSRQSEQLQFNLFLHYTFKYVLMRLLLPSNIEGLYTWLAW</sequence>
<gene>
    <name evidence="2" type="ORF">DUNSADRAFT_11560</name>
</gene>
<name>A0ABQ7GD29_DUNSA</name>
<evidence type="ECO:0000313" key="3">
    <source>
        <dbReference type="Proteomes" id="UP000815325"/>
    </source>
</evidence>
<keyword evidence="1" id="KW-0472">Membrane</keyword>
<protein>
    <submittedName>
        <fullName evidence="2">Uncharacterized protein</fullName>
    </submittedName>
</protein>
<keyword evidence="1" id="KW-1133">Transmembrane helix</keyword>
<evidence type="ECO:0000313" key="2">
    <source>
        <dbReference type="EMBL" id="KAF5832522.1"/>
    </source>
</evidence>
<dbReference type="Proteomes" id="UP000815325">
    <property type="component" value="Unassembled WGS sequence"/>
</dbReference>
<reference evidence="2" key="1">
    <citation type="submission" date="2017-08" db="EMBL/GenBank/DDBJ databases">
        <authorList>
            <person name="Polle J.E."/>
            <person name="Barry K."/>
            <person name="Cushman J."/>
            <person name="Schmutz J."/>
            <person name="Tran D."/>
            <person name="Hathwaick L.T."/>
            <person name="Yim W.C."/>
            <person name="Jenkins J."/>
            <person name="Mckie-Krisberg Z.M."/>
            <person name="Prochnik S."/>
            <person name="Lindquist E."/>
            <person name="Dockter R.B."/>
            <person name="Adam C."/>
            <person name="Molina H."/>
            <person name="Bunkerborg J."/>
            <person name="Jin E."/>
            <person name="Buchheim M."/>
            <person name="Magnuson J."/>
        </authorList>
    </citation>
    <scope>NUCLEOTIDE SEQUENCE</scope>
    <source>
        <strain evidence="2">CCAP 19/18</strain>
    </source>
</reference>
<organism evidence="2 3">
    <name type="scientific">Dunaliella salina</name>
    <name type="common">Green alga</name>
    <name type="synonym">Protococcus salinus</name>
    <dbReference type="NCBI Taxonomy" id="3046"/>
    <lineage>
        <taxon>Eukaryota</taxon>
        <taxon>Viridiplantae</taxon>
        <taxon>Chlorophyta</taxon>
        <taxon>core chlorophytes</taxon>
        <taxon>Chlorophyceae</taxon>
        <taxon>CS clade</taxon>
        <taxon>Chlamydomonadales</taxon>
        <taxon>Dunaliellaceae</taxon>
        <taxon>Dunaliella</taxon>
    </lineage>
</organism>
<comment type="caution">
    <text evidence="2">The sequence shown here is derived from an EMBL/GenBank/DDBJ whole genome shotgun (WGS) entry which is preliminary data.</text>
</comment>
<keyword evidence="1" id="KW-0812">Transmembrane</keyword>
<dbReference type="EMBL" id="MU069866">
    <property type="protein sequence ID" value="KAF5832522.1"/>
    <property type="molecule type" value="Genomic_DNA"/>
</dbReference>
<keyword evidence="3" id="KW-1185">Reference proteome</keyword>
<evidence type="ECO:0000256" key="1">
    <source>
        <dbReference type="SAM" id="Phobius"/>
    </source>
</evidence>